<sequence length="1079" mass="120874">MLYSAACSLLELSARLDESMSFFAHCPFYYYQAYVCAAFVVLKISMNDCFRSISDDDTAEGRAGPKMVETSIAALKRISVANNDLPARLGDVLGFLSAVPQSPTSSAVWGATADDLRLRMVRNRLSASVVYDCLWTWRIYFNRDDNRADASHSTGRRDADTGDLQGVFDLDFNDDLLGFMGSMEWPPQLDVGMDDTAEPPPSPRSSCEGLHFRRRAQSHRDHTSRSGPLPSLELESDEDDEAIPLALMEDVDIDAHSEQSTDGDHGTDAEALSEALLMTGQLPADYHGSAPLDDPEEVHAVGGDRQSPTERARTWRPSWLRPVVLLWFMTLFLILTGGLLALFWYSHKNQGIANALPNFVSFWRFGPTAVSLVSSILKIQIALAPGLFSSSGIESVQPVDVRVFDLFSTDVSLARESTPFYLCQVFQNFDMQYPFGLSHAARYQTFEIGDRGSRGTVDAPVEVTVNGVVFDVQCTKLKNHNFTGWPSPTASDDSVQVDLQFENCDGPFSVDPRIEKDKARGGFLETWHSRDLTVVNRKIACKNLPHQNSQYLYSVMRFEIPSLNSTPRILYETAAIVCGSTSWTSRVKVLDDGLNPLVTPLPGDISVPFDMEILKLIEKVLPPEGSSWTNKEILQLFSELSSCWFMDRNSHVGSARPRRRHSLLNGDHVDLHLQPTTWFSSREIEYTDDARGRRRLVGSLVLRQGDGTLTWPRNTYDDLLFPNISTANDVPGILKSPGNREDTHEACGGLEDDDNYSTYRYQTYLWGDAQIDKGSKGEFQHLYIWRFNYTWVQIPTEIILTSVNGDYVLDPNKPPLPDISNMRLWDPPFDVPHLINRSDAREERQINESTWMGSVYPPVDNFTQYRSMEEEFYAITMPHGRIPVDRLGYPSLEAEILKDLNYNYAAFAAQLANLENRLGVNEISRTGPLPPGSLPDLVGTFTDIGRRRLIQNAPVTYVILGILGLVLLFHVSALLLNMFRRVDGGTWIFDMEVKGLAPDDLHSIAASIALLKDSNASKFLPEGAHHLSSDELHGQLADLRFQMGWFEDADGSRKYTVGVLGDDEFKFLGKKKSVEKEDA</sequence>
<comment type="caution">
    <text evidence="3">The sequence shown here is derived from an EMBL/GenBank/DDBJ whole genome shotgun (WGS) entry which is preliminary data.</text>
</comment>
<keyword evidence="4" id="KW-1185">Reference proteome</keyword>
<evidence type="ECO:0000256" key="1">
    <source>
        <dbReference type="SAM" id="MobiDB-lite"/>
    </source>
</evidence>
<keyword evidence="2" id="KW-0472">Membrane</keyword>
<feature type="transmembrane region" description="Helical" evidence="2">
    <location>
        <begin position="20"/>
        <end position="42"/>
    </location>
</feature>
<keyword evidence="2" id="KW-0812">Transmembrane</keyword>
<evidence type="ECO:0000313" key="4">
    <source>
        <dbReference type="Proteomes" id="UP000654918"/>
    </source>
</evidence>
<protein>
    <submittedName>
        <fullName evidence="3">Uncharacterized protein</fullName>
    </submittedName>
</protein>
<keyword evidence="2" id="KW-1133">Transmembrane helix</keyword>
<dbReference type="AlphaFoldDB" id="A0A8H6N850"/>
<accession>A0A8H6N850</accession>
<name>A0A8H6N850_9PEZI</name>
<organism evidence="3 4">
    <name type="scientific">Colletotrichum plurivorum</name>
    <dbReference type="NCBI Taxonomy" id="2175906"/>
    <lineage>
        <taxon>Eukaryota</taxon>
        <taxon>Fungi</taxon>
        <taxon>Dikarya</taxon>
        <taxon>Ascomycota</taxon>
        <taxon>Pezizomycotina</taxon>
        <taxon>Sordariomycetes</taxon>
        <taxon>Hypocreomycetidae</taxon>
        <taxon>Glomerellales</taxon>
        <taxon>Glomerellaceae</taxon>
        <taxon>Colletotrichum</taxon>
        <taxon>Colletotrichum orchidearum species complex</taxon>
    </lineage>
</organism>
<feature type="transmembrane region" description="Helical" evidence="2">
    <location>
        <begin position="955"/>
        <end position="976"/>
    </location>
</feature>
<dbReference type="EMBL" id="WIGO01000206">
    <property type="protein sequence ID" value="KAF6823744.1"/>
    <property type="molecule type" value="Genomic_DNA"/>
</dbReference>
<reference evidence="3" key="1">
    <citation type="journal article" date="2020" name="Phytopathology">
        <title>Genome Sequence Resources of Colletotrichum truncatum, C. plurivorum, C. musicola, and C. sojae: Four Species Pathogenic to Soybean (Glycine max).</title>
        <authorList>
            <person name="Rogerio F."/>
            <person name="Boufleur T.R."/>
            <person name="Ciampi-Guillardi M."/>
            <person name="Sukno S.A."/>
            <person name="Thon M.R."/>
            <person name="Massola Junior N.S."/>
            <person name="Baroncelli R."/>
        </authorList>
    </citation>
    <scope>NUCLEOTIDE SEQUENCE</scope>
    <source>
        <strain evidence="3">LFN00145</strain>
    </source>
</reference>
<feature type="region of interest" description="Disordered" evidence="1">
    <location>
        <begin position="187"/>
        <end position="237"/>
    </location>
</feature>
<gene>
    <name evidence="3" type="ORF">CPLU01_11211</name>
</gene>
<evidence type="ECO:0000256" key="2">
    <source>
        <dbReference type="SAM" id="Phobius"/>
    </source>
</evidence>
<feature type="region of interest" description="Disordered" evidence="1">
    <location>
        <begin position="284"/>
        <end position="312"/>
    </location>
</feature>
<proteinExistence type="predicted"/>
<evidence type="ECO:0000313" key="3">
    <source>
        <dbReference type="EMBL" id="KAF6823744.1"/>
    </source>
</evidence>
<feature type="transmembrane region" description="Helical" evidence="2">
    <location>
        <begin position="323"/>
        <end position="345"/>
    </location>
</feature>
<dbReference type="Proteomes" id="UP000654918">
    <property type="component" value="Unassembled WGS sequence"/>
</dbReference>